<sequence>MNDIPTVVKDGPQVAYEKVSAIGIPRHSRHLLRNLIVAAVLLIAFAAGIAGYMQQWLWMRQLDYAPIFWTLLSAEFGMFASAFVFVFLYVWLNLRQTSKNGVDFPDGGQAAMPAGSTTDYRGAQPKIEFPPWVLRVAIAAVSAGAALIFAVRFYADWDTYLRFRYGGSFGVADPLFGVDVGFYVFHLPFYVLLQSSLTLLTVLTLAMVLPAYAFLGLLRISRSARIVADDRVTSHLSVLLFILAGNFAWGFYLDHYELVYSTLGVVYGAGYAADHVTRLMLWIMLGVSALACALLAANSFRPRVNVRVLAAGVGAYVVLWGVAVWVVPIAFQEFFVRPSELKLETPYLKSYIEFTRNSYQLDAIQETTYPALADLTPDVLARNQDTIQNIRLWDSRPLLETYQQTQAIRLYYQFYNIDTDRYHLADGYHQVMLSTRELSAKLPEKAQTWVNEYLQFTHGYGVVMNFVSKTTGDGFPQYLLENVPAESDFGLSITQPSIYYGQSMSGYRIVSTDIKEFDYPKGNNNVYTSYSGKGGIPLDSFWKRILFAFTKADVNILLTSYLKPESRIQIYRDVRERVAQIAPFLRLDRDPYTVLSAGRLYWIQDAYTISNRFPYANPERTTQYGTTIDPRLGTAMAGDADTPDATGDEPGTMTPFDGLNYIRNSVKVVVDMYDGAVRFYVMDAKDPVLAAYRKAFPEVFRDLGELSPDLKSHLRYPEDLFAVQADQYSTFHMTDPQVFYNREDLWAAPKEKYAGQVLPMEPYYILMKLPGSGKLEYLLMTPFTPQNRDNMIAWMAARSDFPGYGKMLFYELPKEKLIYGPNQIEAMIDQNTTISQQLTLWNQQGSRVIRGTLIVTPIENSFLYVVPLYMTAEGTNFPQLKRVIAVAGDKVVMEPTLEEALNGLFGTQQSQAGAIQGGGAQIAASVAQTAPSQPDSDAARRQFDDAQKAMQQGDWEKFGKAMAALKQVLANPPK</sequence>
<dbReference type="GO" id="GO:0005886">
    <property type="term" value="C:plasma membrane"/>
    <property type="evidence" value="ECO:0007669"/>
    <property type="project" value="UniProtKB-SubCell"/>
</dbReference>
<reference evidence="7 8" key="1">
    <citation type="submission" date="2020-04" db="EMBL/GenBank/DDBJ databases">
        <authorList>
            <person name="De Canck E."/>
        </authorList>
    </citation>
    <scope>NUCLEOTIDE SEQUENCE [LARGE SCALE GENOMIC DNA]</scope>
    <source>
        <strain evidence="7 8">LMG 29542</strain>
    </source>
</reference>
<dbReference type="Pfam" id="PF03699">
    <property type="entry name" value="UPF0182"/>
    <property type="match status" value="1"/>
</dbReference>
<name>A0A6J5FAJ0_9BURK</name>
<evidence type="ECO:0000256" key="3">
    <source>
        <dbReference type="ARBA" id="ARBA00022989"/>
    </source>
</evidence>
<dbReference type="HAMAP" id="MF_01600">
    <property type="entry name" value="UPF0182"/>
    <property type="match status" value="1"/>
</dbReference>
<evidence type="ECO:0000256" key="6">
    <source>
        <dbReference type="SAM" id="MobiDB-lite"/>
    </source>
</evidence>
<proteinExistence type="inferred from homology"/>
<dbReference type="PANTHER" id="PTHR39344">
    <property type="entry name" value="UPF0182 PROTEIN SLL1060"/>
    <property type="match status" value="1"/>
</dbReference>
<feature type="transmembrane region" description="Helical" evidence="5">
    <location>
        <begin position="132"/>
        <end position="155"/>
    </location>
</feature>
<feature type="transmembrane region" description="Helical" evidence="5">
    <location>
        <begin position="67"/>
        <end position="92"/>
    </location>
</feature>
<keyword evidence="8" id="KW-1185">Reference proteome</keyword>
<evidence type="ECO:0000256" key="4">
    <source>
        <dbReference type="ARBA" id="ARBA00023136"/>
    </source>
</evidence>
<feature type="transmembrane region" description="Helical" evidence="5">
    <location>
        <begin position="279"/>
        <end position="297"/>
    </location>
</feature>
<feature type="transmembrane region" description="Helical" evidence="5">
    <location>
        <begin position="35"/>
        <end position="55"/>
    </location>
</feature>
<evidence type="ECO:0000256" key="1">
    <source>
        <dbReference type="ARBA" id="ARBA00022475"/>
    </source>
</evidence>
<evidence type="ECO:0000256" key="5">
    <source>
        <dbReference type="HAMAP-Rule" id="MF_01600"/>
    </source>
</evidence>
<feature type="compositionally biased region" description="Basic and acidic residues" evidence="6">
    <location>
        <begin position="937"/>
        <end position="947"/>
    </location>
</feature>
<comment type="similarity">
    <text evidence="5">Belongs to the UPF0182 family.</text>
</comment>
<keyword evidence="3 5" id="KW-1133">Transmembrane helix</keyword>
<dbReference type="GO" id="GO:0005576">
    <property type="term" value="C:extracellular region"/>
    <property type="evidence" value="ECO:0007669"/>
    <property type="project" value="TreeGrafter"/>
</dbReference>
<evidence type="ECO:0000256" key="2">
    <source>
        <dbReference type="ARBA" id="ARBA00022692"/>
    </source>
</evidence>
<feature type="transmembrane region" description="Helical" evidence="5">
    <location>
        <begin position="197"/>
        <end position="220"/>
    </location>
</feature>
<dbReference type="InterPro" id="IPR005372">
    <property type="entry name" value="UPF0182"/>
</dbReference>
<dbReference type="Proteomes" id="UP000494363">
    <property type="component" value="Unassembled WGS sequence"/>
</dbReference>
<dbReference type="AlphaFoldDB" id="A0A6J5FAJ0"/>
<evidence type="ECO:0000313" key="8">
    <source>
        <dbReference type="Proteomes" id="UP000494363"/>
    </source>
</evidence>
<feature type="transmembrane region" description="Helical" evidence="5">
    <location>
        <begin position="232"/>
        <end position="252"/>
    </location>
</feature>
<dbReference type="PANTHER" id="PTHR39344:SF1">
    <property type="entry name" value="UPF0182 PROTEIN SLL1060"/>
    <property type="match status" value="1"/>
</dbReference>
<accession>A0A6J5FAJ0</accession>
<gene>
    <name evidence="7" type="ORF">LMG29542_07844</name>
</gene>
<keyword evidence="4 5" id="KW-0472">Membrane</keyword>
<organism evidence="7 8">
    <name type="scientific">Paraburkholderia humisilvae</name>
    <dbReference type="NCBI Taxonomy" id="627669"/>
    <lineage>
        <taxon>Bacteria</taxon>
        <taxon>Pseudomonadati</taxon>
        <taxon>Pseudomonadota</taxon>
        <taxon>Betaproteobacteria</taxon>
        <taxon>Burkholderiales</taxon>
        <taxon>Burkholderiaceae</taxon>
        <taxon>Paraburkholderia</taxon>
    </lineage>
</organism>
<feature type="region of interest" description="Disordered" evidence="6">
    <location>
        <begin position="930"/>
        <end position="950"/>
    </location>
</feature>
<comment type="subcellular location">
    <subcellularLocation>
        <location evidence="5">Cell membrane</location>
        <topology evidence="5">Multi-pass membrane protein</topology>
    </subcellularLocation>
</comment>
<keyword evidence="1 5" id="KW-1003">Cell membrane</keyword>
<keyword evidence="2 5" id="KW-0812">Transmembrane</keyword>
<evidence type="ECO:0000313" key="7">
    <source>
        <dbReference type="EMBL" id="CAB3774467.1"/>
    </source>
</evidence>
<dbReference type="EMBL" id="CADIKH010000120">
    <property type="protein sequence ID" value="CAB3774467.1"/>
    <property type="molecule type" value="Genomic_DNA"/>
</dbReference>
<protein>
    <recommendedName>
        <fullName evidence="5">UPF0182 protein LMG29542_07844</fullName>
    </recommendedName>
</protein>
<feature type="transmembrane region" description="Helical" evidence="5">
    <location>
        <begin position="309"/>
        <end position="331"/>
    </location>
</feature>
<dbReference type="RefSeq" id="WP_175233044.1">
    <property type="nucleotide sequence ID" value="NZ_CADIKH010000120.1"/>
</dbReference>